<dbReference type="RefSeq" id="XP_018229545.1">
    <property type="nucleotide sequence ID" value="XM_018374191.1"/>
</dbReference>
<evidence type="ECO:0000313" key="1">
    <source>
        <dbReference type="EMBL" id="KTW29984.1"/>
    </source>
</evidence>
<dbReference type="OrthoDB" id="680339at2759"/>
<reference evidence="2" key="1">
    <citation type="journal article" date="2016" name="Nat. Commun.">
        <title>Genome analysis of three Pneumocystis species reveals adaptation mechanisms to life exclusively in mammalian hosts.</title>
        <authorList>
            <person name="Ma L."/>
            <person name="Chen Z."/>
            <person name="Huang D.W."/>
            <person name="Kutty G."/>
            <person name="Ishihara M."/>
            <person name="Wang H."/>
            <person name="Abouelleil A."/>
            <person name="Bishop L."/>
            <person name="Davey E."/>
            <person name="Deng R."/>
            <person name="Deng X."/>
            <person name="Fan L."/>
            <person name="Fantoni G."/>
            <person name="Fitzgerald M."/>
            <person name="Gogineni E."/>
            <person name="Goldberg J.M."/>
            <person name="Handley G."/>
            <person name="Hu X."/>
            <person name="Huber C."/>
            <person name="Jiao X."/>
            <person name="Jones K."/>
            <person name="Levin J.Z."/>
            <person name="Liu Y."/>
            <person name="Macdonald P."/>
            <person name="Melnikov A."/>
            <person name="Raley C."/>
            <person name="Sassi M."/>
            <person name="Sherman B.T."/>
            <person name="Song X."/>
            <person name="Sykes S."/>
            <person name="Tran B."/>
            <person name="Walsh L."/>
            <person name="Xia Y."/>
            <person name="Yang J."/>
            <person name="Young S."/>
            <person name="Zeng Q."/>
            <person name="Zheng X."/>
            <person name="Stephens R."/>
            <person name="Nusbaum C."/>
            <person name="Birren B.W."/>
            <person name="Azadi P."/>
            <person name="Lempicki R.A."/>
            <person name="Cuomo C.A."/>
            <person name="Kovacs J.A."/>
        </authorList>
    </citation>
    <scope>NUCLEOTIDE SEQUENCE [LARGE SCALE GENOMIC DNA]</scope>
    <source>
        <strain evidence="2">RU7</strain>
    </source>
</reference>
<dbReference type="GeneID" id="28940446"/>
<evidence type="ECO:0000313" key="2">
    <source>
        <dbReference type="Proteomes" id="UP000053447"/>
    </source>
</evidence>
<dbReference type="AlphaFoldDB" id="A0A0W4ZNP3"/>
<accession>A0A0W4ZNP3</accession>
<gene>
    <name evidence="1" type="ORF">T551_01928</name>
</gene>
<sequence>MGSKSDIYFVSFLNVTVLVNPKLLLPDHVLVISTRPVMRLFDLLITEAFRAFSSAIAIQDEKIVGQTSFLGIPLILMKVMRFMSCLLMRGQFVLNTHEKMASFERTDDSLSKVVRK</sequence>
<comment type="caution">
    <text evidence="1">The sequence shown here is derived from an EMBL/GenBank/DDBJ whole genome shotgun (WGS) entry which is preliminary data.</text>
</comment>
<name>A0A0W4ZNP3_PNEJ7</name>
<protein>
    <submittedName>
        <fullName evidence="1">Uncharacterized protein</fullName>
    </submittedName>
</protein>
<dbReference type="EMBL" id="LFWA01000008">
    <property type="protein sequence ID" value="KTW29984.1"/>
    <property type="molecule type" value="Genomic_DNA"/>
</dbReference>
<keyword evidence="2" id="KW-1185">Reference proteome</keyword>
<organism evidence="1 2">
    <name type="scientific">Pneumocystis jirovecii (strain RU7)</name>
    <name type="common">Human pneumocystis pneumonia agent</name>
    <dbReference type="NCBI Taxonomy" id="1408657"/>
    <lineage>
        <taxon>Eukaryota</taxon>
        <taxon>Fungi</taxon>
        <taxon>Dikarya</taxon>
        <taxon>Ascomycota</taxon>
        <taxon>Taphrinomycotina</taxon>
        <taxon>Pneumocystomycetes</taxon>
        <taxon>Pneumocystaceae</taxon>
        <taxon>Pneumocystis</taxon>
    </lineage>
</organism>
<dbReference type="Proteomes" id="UP000053447">
    <property type="component" value="Unassembled WGS sequence"/>
</dbReference>
<proteinExistence type="predicted"/>
<dbReference type="VEuPathDB" id="FungiDB:T551_01928"/>